<feature type="region of interest" description="Disordered" evidence="1">
    <location>
        <begin position="449"/>
        <end position="482"/>
    </location>
</feature>
<dbReference type="EMBL" id="JARPXR010000009">
    <property type="protein sequence ID" value="MDT2584196.1"/>
    <property type="molecule type" value="Genomic_DNA"/>
</dbReference>
<feature type="compositionally biased region" description="Polar residues" evidence="1">
    <location>
        <begin position="449"/>
        <end position="462"/>
    </location>
</feature>
<reference evidence="3" key="1">
    <citation type="submission" date="2023-03" db="EMBL/GenBank/DDBJ databases">
        <authorList>
            <person name="Shen W."/>
            <person name="Cai J."/>
        </authorList>
    </citation>
    <scope>NUCLEOTIDE SEQUENCE</scope>
    <source>
        <strain evidence="3">P86-2</strain>
    </source>
</reference>
<proteinExistence type="predicted"/>
<name>A0AAJ2IV24_9LACT</name>
<evidence type="ECO:0000313" key="3">
    <source>
        <dbReference type="EMBL" id="MDT2584196.1"/>
    </source>
</evidence>
<evidence type="ECO:0000313" key="4">
    <source>
        <dbReference type="Proteomes" id="UP001262817"/>
    </source>
</evidence>
<evidence type="ECO:0000259" key="2">
    <source>
        <dbReference type="Pfam" id="PF06605"/>
    </source>
</evidence>
<dbReference type="RefSeq" id="WP_311843086.1">
    <property type="nucleotide sequence ID" value="NZ_JARPXR010000009.1"/>
</dbReference>
<evidence type="ECO:0000256" key="1">
    <source>
        <dbReference type="SAM" id="MobiDB-lite"/>
    </source>
</evidence>
<dbReference type="AlphaFoldDB" id="A0AAJ2IV24"/>
<dbReference type="Proteomes" id="UP001262817">
    <property type="component" value="Unassembled WGS sequence"/>
</dbReference>
<dbReference type="Pfam" id="PF06605">
    <property type="entry name" value="Prophage_tail"/>
    <property type="match status" value="1"/>
</dbReference>
<feature type="domain" description="Tail spike" evidence="2">
    <location>
        <begin position="172"/>
        <end position="376"/>
    </location>
</feature>
<accession>A0AAJ2IV24</accession>
<sequence length="482" mass="55137">MYRVIWYKDYKDTRGRVIHDISEAAPKLSTGLIKQELGSIPTFTFTSTLANPCYGKLKPLISLVKVINTRTNKKEFEGRVRKIENLKMDSSGNFSQAVQCVGFLDYLHDSSQRFKDVSVSDLRGYLETIINRHNKSVQPHKRFKLGEVTVNSNTGNVYRGIGYEDTFDTIKDKLIDRLGGNLILRNQNGEMTLDYLAKYGVEVNQPIKVSRNMIEVAKSMNSDELLTRIVPTGAEIEKQESDTSILARERYTISSVNDGKDYLDDDKLIAEFGIIEKSVNWSDTKQPSYLKTKGEQYLRDQRVALVTWGVTTVNLDLLDHRYKPYELGNSYPIDNKFISEVTYQQVVEKTIDINQPHKIDLVLGSSKQTLSAFQLQFRGFSDELDNAKQNIDNSRKSLDELKAEAEALREVVDRVPEQEKMLRELEAEIARQEQANKEKQDEIVKLQESQGKTISEQQQKLSDQAKVISDQEKRISALENKN</sequence>
<protein>
    <submittedName>
        <fullName evidence="3">Phage tail protein</fullName>
    </submittedName>
</protein>
<organism evidence="3 4">
    <name type="scientific">Lactococcus petauri</name>
    <dbReference type="NCBI Taxonomy" id="1940789"/>
    <lineage>
        <taxon>Bacteria</taxon>
        <taxon>Bacillati</taxon>
        <taxon>Bacillota</taxon>
        <taxon>Bacilli</taxon>
        <taxon>Lactobacillales</taxon>
        <taxon>Streptococcaceae</taxon>
        <taxon>Lactococcus</taxon>
    </lineage>
</organism>
<dbReference type="InterPro" id="IPR010572">
    <property type="entry name" value="Tail_dom"/>
</dbReference>
<gene>
    <name evidence="3" type="ORF">P7D17_08800</name>
</gene>
<comment type="caution">
    <text evidence="3">The sequence shown here is derived from an EMBL/GenBank/DDBJ whole genome shotgun (WGS) entry which is preliminary data.</text>
</comment>
<feature type="compositionally biased region" description="Basic and acidic residues" evidence="1">
    <location>
        <begin position="469"/>
        <end position="482"/>
    </location>
</feature>